<dbReference type="AlphaFoldDB" id="A0A8R1TL82"/>
<name>A0A8R1TL82_ONCVO</name>
<dbReference type="EMBL" id="CMVM020000350">
    <property type="status" value="NOT_ANNOTATED_CDS"/>
    <property type="molecule type" value="Genomic_DNA"/>
</dbReference>
<reference evidence="1" key="2">
    <citation type="submission" date="2022-06" db="UniProtKB">
        <authorList>
            <consortium name="EnsemblMetazoa"/>
        </authorList>
    </citation>
    <scope>IDENTIFICATION</scope>
</reference>
<organism evidence="1 2">
    <name type="scientific">Onchocerca volvulus</name>
    <dbReference type="NCBI Taxonomy" id="6282"/>
    <lineage>
        <taxon>Eukaryota</taxon>
        <taxon>Metazoa</taxon>
        <taxon>Ecdysozoa</taxon>
        <taxon>Nematoda</taxon>
        <taxon>Chromadorea</taxon>
        <taxon>Rhabditida</taxon>
        <taxon>Spirurina</taxon>
        <taxon>Spiruromorpha</taxon>
        <taxon>Filarioidea</taxon>
        <taxon>Onchocercidae</taxon>
        <taxon>Onchocerca</taxon>
    </lineage>
</organism>
<evidence type="ECO:0000313" key="2">
    <source>
        <dbReference type="Proteomes" id="UP000024404"/>
    </source>
</evidence>
<protein>
    <submittedName>
        <fullName evidence="1">Uncharacterized protein</fullName>
    </submittedName>
</protein>
<dbReference type="EnsemblMetazoa" id="OVOC11245.1">
    <property type="protein sequence ID" value="OVOC11245.1"/>
    <property type="gene ID" value="WBGene00248054"/>
</dbReference>
<sequence length="123" mass="14786">MEKILSSELNWIAAKSYGSFNIEILKIYSNYLIKFDSSDDVRDLLRETLNEIENGTEQIARWFINNEMHKSYFHMQNTKFTYSFLKMKMERNNYIPLFVLKILTEILKDLQDGRDFMDYESSI</sequence>
<dbReference type="Proteomes" id="UP000024404">
    <property type="component" value="Unassembled WGS sequence"/>
</dbReference>
<evidence type="ECO:0000313" key="1">
    <source>
        <dbReference type="EnsemblMetazoa" id="OVOC11245.1"/>
    </source>
</evidence>
<reference evidence="2" key="1">
    <citation type="submission" date="2013-10" db="EMBL/GenBank/DDBJ databases">
        <title>Genome sequencing of Onchocerca volvulus.</title>
        <authorList>
            <person name="Cotton J."/>
            <person name="Tsai J."/>
            <person name="Stanley E."/>
            <person name="Tracey A."/>
            <person name="Holroyd N."/>
            <person name="Lustigman S."/>
            <person name="Berriman M."/>
        </authorList>
    </citation>
    <scope>NUCLEOTIDE SEQUENCE</scope>
</reference>
<accession>A0A8R1TL82</accession>
<keyword evidence="2" id="KW-1185">Reference proteome</keyword>
<proteinExistence type="predicted"/>